<dbReference type="PANTHER" id="PTHR43744">
    <property type="entry name" value="ABC TRANSPORTER PERMEASE PROTEIN MG189-RELATED-RELATED"/>
    <property type="match status" value="1"/>
</dbReference>
<dbReference type="EMBL" id="LIUT01000001">
    <property type="protein sequence ID" value="KOR89481.1"/>
    <property type="molecule type" value="Genomic_DNA"/>
</dbReference>
<evidence type="ECO:0000256" key="4">
    <source>
        <dbReference type="ARBA" id="ARBA00022692"/>
    </source>
</evidence>
<name>A0A0M1P4R9_9BACL</name>
<evidence type="ECO:0000313" key="10">
    <source>
        <dbReference type="EMBL" id="KOR89481.1"/>
    </source>
</evidence>
<evidence type="ECO:0000256" key="2">
    <source>
        <dbReference type="ARBA" id="ARBA00022448"/>
    </source>
</evidence>
<sequence length="301" mass="33000">MKEQVLPQTQQPARRGKTERPLTGRAGRIMGRTVMWLFLLITAILTLFPLLMTLSGSLKTGAEMMTGGSLLPAKLQFVNYAEAWKQANFARYTWNSAFVSIMVTAGTLLVAAMAAYVVDRRNFPGKSLYVTTQASMMFISVGAIVMRPQFDLMVALNLNTTLWGVILILISAHSSTFFMLLGFFKAIPRELDEAAMVDGSGFARTFFRIILPLLTPGLGVAGLFAFRHAWNEYILPLVFTMTNPHLQTLTVGLANLRYGSSAAMQIHLMMAGACLSILPMLLAYIVANKSFIQVTAGSVKG</sequence>
<evidence type="ECO:0000256" key="7">
    <source>
        <dbReference type="RuleBase" id="RU363032"/>
    </source>
</evidence>
<dbReference type="Gene3D" id="1.10.3720.10">
    <property type="entry name" value="MetI-like"/>
    <property type="match status" value="1"/>
</dbReference>
<keyword evidence="3" id="KW-1003">Cell membrane</keyword>
<keyword evidence="4 7" id="KW-0812">Transmembrane</keyword>
<dbReference type="PROSITE" id="PS50928">
    <property type="entry name" value="ABC_TM1"/>
    <property type="match status" value="1"/>
</dbReference>
<keyword evidence="11" id="KW-1185">Reference proteome</keyword>
<dbReference type="OrthoDB" id="2658500at2"/>
<feature type="domain" description="ABC transmembrane type-1" evidence="9">
    <location>
        <begin position="93"/>
        <end position="287"/>
    </location>
</feature>
<evidence type="ECO:0000259" key="9">
    <source>
        <dbReference type="PROSITE" id="PS50928"/>
    </source>
</evidence>
<protein>
    <submittedName>
        <fullName evidence="10">Sugar ABC transporter permease</fullName>
    </submittedName>
</protein>
<feature type="transmembrane region" description="Helical" evidence="7">
    <location>
        <begin position="205"/>
        <end position="227"/>
    </location>
</feature>
<dbReference type="GO" id="GO:0055085">
    <property type="term" value="P:transmembrane transport"/>
    <property type="evidence" value="ECO:0007669"/>
    <property type="project" value="InterPro"/>
</dbReference>
<dbReference type="GO" id="GO:0005886">
    <property type="term" value="C:plasma membrane"/>
    <property type="evidence" value="ECO:0007669"/>
    <property type="project" value="UniProtKB-SubCell"/>
</dbReference>
<comment type="caution">
    <text evidence="10">The sequence shown here is derived from an EMBL/GenBank/DDBJ whole genome shotgun (WGS) entry which is preliminary data.</text>
</comment>
<feature type="transmembrane region" description="Helical" evidence="7">
    <location>
        <begin position="34"/>
        <end position="55"/>
    </location>
</feature>
<feature type="transmembrane region" description="Helical" evidence="7">
    <location>
        <begin position="268"/>
        <end position="287"/>
    </location>
</feature>
<evidence type="ECO:0000256" key="3">
    <source>
        <dbReference type="ARBA" id="ARBA00022475"/>
    </source>
</evidence>
<organism evidence="10 11">
    <name type="scientific">Paenibacillus solani</name>
    <dbReference type="NCBI Taxonomy" id="1705565"/>
    <lineage>
        <taxon>Bacteria</taxon>
        <taxon>Bacillati</taxon>
        <taxon>Bacillota</taxon>
        <taxon>Bacilli</taxon>
        <taxon>Bacillales</taxon>
        <taxon>Paenibacillaceae</taxon>
        <taxon>Paenibacillus</taxon>
    </lineage>
</organism>
<comment type="subcellular location">
    <subcellularLocation>
        <location evidence="1 7">Cell membrane</location>
        <topology evidence="1 7">Multi-pass membrane protein</topology>
    </subcellularLocation>
</comment>
<feature type="transmembrane region" description="Helical" evidence="7">
    <location>
        <begin position="97"/>
        <end position="118"/>
    </location>
</feature>
<dbReference type="AlphaFoldDB" id="A0A0M1P4R9"/>
<dbReference type="RefSeq" id="WP_054402521.1">
    <property type="nucleotide sequence ID" value="NZ_LIUT01000001.1"/>
</dbReference>
<feature type="compositionally biased region" description="Polar residues" evidence="8">
    <location>
        <begin position="1"/>
        <end position="12"/>
    </location>
</feature>
<keyword evidence="2 7" id="KW-0813">Transport</keyword>
<reference evidence="11" key="1">
    <citation type="submission" date="2015-08" db="EMBL/GenBank/DDBJ databases">
        <title>Genome sequencing project for genomic taxonomy and phylogenomics of Bacillus-like bacteria.</title>
        <authorList>
            <person name="Liu B."/>
            <person name="Wang J."/>
            <person name="Zhu Y."/>
            <person name="Liu G."/>
            <person name="Chen Q."/>
            <person name="Chen Z."/>
            <person name="Lan J."/>
            <person name="Che J."/>
            <person name="Ge C."/>
            <person name="Shi H."/>
            <person name="Pan Z."/>
            <person name="Liu X."/>
        </authorList>
    </citation>
    <scope>NUCLEOTIDE SEQUENCE [LARGE SCALE GENOMIC DNA]</scope>
    <source>
        <strain evidence="11">FJAT-22460</strain>
    </source>
</reference>
<feature type="transmembrane region" description="Helical" evidence="7">
    <location>
        <begin position="130"/>
        <end position="150"/>
    </location>
</feature>
<proteinExistence type="inferred from homology"/>
<dbReference type="SUPFAM" id="SSF161098">
    <property type="entry name" value="MetI-like"/>
    <property type="match status" value="1"/>
</dbReference>
<dbReference type="PANTHER" id="PTHR43744:SF12">
    <property type="entry name" value="ABC TRANSPORTER PERMEASE PROTEIN MG189-RELATED"/>
    <property type="match status" value="1"/>
</dbReference>
<evidence type="ECO:0000256" key="1">
    <source>
        <dbReference type="ARBA" id="ARBA00004651"/>
    </source>
</evidence>
<dbReference type="InterPro" id="IPR000515">
    <property type="entry name" value="MetI-like"/>
</dbReference>
<evidence type="ECO:0000256" key="6">
    <source>
        <dbReference type="ARBA" id="ARBA00023136"/>
    </source>
</evidence>
<comment type="similarity">
    <text evidence="7">Belongs to the binding-protein-dependent transport system permease family.</text>
</comment>
<keyword evidence="5 7" id="KW-1133">Transmembrane helix</keyword>
<dbReference type="PATRIC" id="fig|1705565.3.peg.4037"/>
<dbReference type="CDD" id="cd06261">
    <property type="entry name" value="TM_PBP2"/>
    <property type="match status" value="1"/>
</dbReference>
<gene>
    <name evidence="10" type="ORF">AM231_10245</name>
</gene>
<feature type="region of interest" description="Disordered" evidence="8">
    <location>
        <begin position="1"/>
        <end position="22"/>
    </location>
</feature>
<keyword evidence="6 7" id="KW-0472">Membrane</keyword>
<evidence type="ECO:0000256" key="8">
    <source>
        <dbReference type="SAM" id="MobiDB-lite"/>
    </source>
</evidence>
<dbReference type="InterPro" id="IPR035906">
    <property type="entry name" value="MetI-like_sf"/>
</dbReference>
<feature type="transmembrane region" description="Helical" evidence="7">
    <location>
        <begin position="162"/>
        <end position="184"/>
    </location>
</feature>
<dbReference type="Pfam" id="PF00528">
    <property type="entry name" value="BPD_transp_1"/>
    <property type="match status" value="1"/>
</dbReference>
<evidence type="ECO:0000313" key="11">
    <source>
        <dbReference type="Proteomes" id="UP000036932"/>
    </source>
</evidence>
<accession>A0A0M1P4R9</accession>
<dbReference type="Proteomes" id="UP000036932">
    <property type="component" value="Unassembled WGS sequence"/>
</dbReference>
<evidence type="ECO:0000256" key="5">
    <source>
        <dbReference type="ARBA" id="ARBA00022989"/>
    </source>
</evidence>